<comment type="pathway">
    <text evidence="5">Carbohydrate metabolism; pentose and glucuronate interconversion.</text>
</comment>
<dbReference type="EC" id="4.2.1.8" evidence="7"/>
<dbReference type="GO" id="GO:0008927">
    <property type="term" value="F:mannonate dehydratase activity"/>
    <property type="evidence" value="ECO:0007669"/>
    <property type="project" value="UniProtKB-EC"/>
</dbReference>
<evidence type="ECO:0000256" key="5">
    <source>
        <dbReference type="ARBA" id="ARBA00004892"/>
    </source>
</evidence>
<evidence type="ECO:0000313" key="11">
    <source>
        <dbReference type="EMBL" id="OAS16415.1"/>
    </source>
</evidence>
<keyword evidence="9" id="KW-0464">Manganese</keyword>
<keyword evidence="12" id="KW-1185">Reference proteome</keyword>
<keyword evidence="10" id="KW-0456">Lyase</keyword>
<dbReference type="InterPro" id="IPR036237">
    <property type="entry name" value="Xyl_isomerase-like_sf"/>
</dbReference>
<evidence type="ECO:0000256" key="1">
    <source>
        <dbReference type="ARBA" id="ARBA00001794"/>
    </source>
</evidence>
<dbReference type="EMBL" id="LYPB01000076">
    <property type="protein sequence ID" value="OAS16415.1"/>
    <property type="molecule type" value="Genomic_DNA"/>
</dbReference>
<dbReference type="Gene3D" id="3.20.20.150">
    <property type="entry name" value="Divalent-metal-dependent TIM barrel enzymes"/>
    <property type="match status" value="1"/>
</dbReference>
<name>A0A198A5L7_9BACL</name>
<dbReference type="UniPathway" id="UPA00246"/>
<evidence type="ECO:0000256" key="2">
    <source>
        <dbReference type="ARBA" id="ARBA00001936"/>
    </source>
</evidence>
<dbReference type="InterPro" id="IPR004628">
    <property type="entry name" value="Man_deHydtase"/>
</dbReference>
<comment type="function">
    <text evidence="4">Catalyzes the dehydration of D-mannonate.</text>
</comment>
<evidence type="ECO:0000256" key="3">
    <source>
        <dbReference type="ARBA" id="ARBA00001954"/>
    </source>
</evidence>
<evidence type="ECO:0000256" key="9">
    <source>
        <dbReference type="ARBA" id="ARBA00023211"/>
    </source>
</evidence>
<dbReference type="GO" id="GO:0030145">
    <property type="term" value="F:manganese ion binding"/>
    <property type="evidence" value="ECO:0007669"/>
    <property type="project" value="TreeGrafter"/>
</dbReference>
<evidence type="ECO:0000256" key="6">
    <source>
        <dbReference type="ARBA" id="ARBA00007389"/>
    </source>
</evidence>
<evidence type="ECO:0000256" key="4">
    <source>
        <dbReference type="ARBA" id="ARBA00002713"/>
    </source>
</evidence>
<comment type="caution">
    <text evidence="11">The sequence shown here is derived from an EMBL/GenBank/DDBJ whole genome shotgun (WGS) entry which is preliminary data.</text>
</comment>
<dbReference type="GO" id="GO:0042840">
    <property type="term" value="P:D-glucuronate catabolic process"/>
    <property type="evidence" value="ECO:0007669"/>
    <property type="project" value="TreeGrafter"/>
</dbReference>
<dbReference type="GO" id="GO:0008198">
    <property type="term" value="F:ferrous iron binding"/>
    <property type="evidence" value="ECO:0007669"/>
    <property type="project" value="TreeGrafter"/>
</dbReference>
<comment type="catalytic activity">
    <reaction evidence="1">
        <text>D-mannonate = 2-dehydro-3-deoxy-D-gluconate + H2O</text>
        <dbReference type="Rhea" id="RHEA:20097"/>
        <dbReference type="ChEBI" id="CHEBI:15377"/>
        <dbReference type="ChEBI" id="CHEBI:17767"/>
        <dbReference type="ChEBI" id="CHEBI:57990"/>
        <dbReference type="EC" id="4.2.1.8"/>
    </reaction>
</comment>
<dbReference type="STRING" id="1850517.A8708_20610"/>
<dbReference type="Pfam" id="PF03786">
    <property type="entry name" value="UxuA"/>
    <property type="match status" value="1"/>
</dbReference>
<reference evidence="11 12" key="1">
    <citation type="submission" date="2016-05" db="EMBL/GenBank/DDBJ databases">
        <title>Paenibacillus sp. 1ZS3-15 nov., isolated from the rhizosphere soil.</title>
        <authorList>
            <person name="Zhang X.X."/>
            <person name="Zhang J."/>
        </authorList>
    </citation>
    <scope>NUCLEOTIDE SEQUENCE [LARGE SCALE GENOMIC DNA]</scope>
    <source>
        <strain evidence="11 12">1ZS3-15</strain>
    </source>
</reference>
<dbReference type="OrthoDB" id="9780250at2"/>
<keyword evidence="8" id="KW-0408">Iron</keyword>
<dbReference type="PANTHER" id="PTHR30387">
    <property type="entry name" value="MANNONATE DEHYDRATASE"/>
    <property type="match status" value="1"/>
</dbReference>
<evidence type="ECO:0000256" key="8">
    <source>
        <dbReference type="ARBA" id="ARBA00023004"/>
    </source>
</evidence>
<comment type="similarity">
    <text evidence="6">Belongs to the mannonate dehydratase family.</text>
</comment>
<evidence type="ECO:0000256" key="7">
    <source>
        <dbReference type="ARBA" id="ARBA00012927"/>
    </source>
</evidence>
<dbReference type="SUPFAM" id="SSF51658">
    <property type="entry name" value="Xylose isomerase-like"/>
    <property type="match status" value="1"/>
</dbReference>
<evidence type="ECO:0000256" key="10">
    <source>
        <dbReference type="ARBA" id="ARBA00023239"/>
    </source>
</evidence>
<gene>
    <name evidence="11" type="ORF">A8708_20610</name>
</gene>
<comment type="cofactor">
    <cofactor evidence="2">
        <name>Mn(2+)</name>
        <dbReference type="ChEBI" id="CHEBI:29035"/>
    </cofactor>
</comment>
<dbReference type="Proteomes" id="UP000078454">
    <property type="component" value="Unassembled WGS sequence"/>
</dbReference>
<evidence type="ECO:0000313" key="12">
    <source>
        <dbReference type="Proteomes" id="UP000078454"/>
    </source>
</evidence>
<protein>
    <recommendedName>
        <fullName evidence="7">mannonate dehydratase</fullName>
        <ecNumber evidence="7">4.2.1.8</ecNumber>
    </recommendedName>
</protein>
<dbReference type="PANTHER" id="PTHR30387:SF2">
    <property type="entry name" value="MANNONATE DEHYDRATASE"/>
    <property type="match status" value="1"/>
</dbReference>
<dbReference type="AlphaFoldDB" id="A0A198A5L7"/>
<sequence>MMKVSIQVPTCELSDSDLRQMSQLGVDCIDFTQGGSFPGVREQGFPDLDKLLQLKRRIRSHGMEINRVTLPDMSTSFMLEEPGSEIQLENVSHAIKTFGEAGITLVRQRFAGDVFPYMAEEYTAVHRGGALVRGESLKRNPDKQPPTVEQLNAWWKRFDLVFGKLVPLAEEYDMKLAVHPSDTPYHNTPFGGLGLNRVIDSFPSRNVGLVYCVGTRGEAGGTPLVLDEIYQYGRKDKIFLVHFRNVRGSLATAGAFEEAMLDDGHMNMAKILLELHKVGYNGCINPDHITSLEMDRAPHRSAETKMNWVGWAYAIGYVKALLAALTEFRGGRD</sequence>
<organism evidence="11 12">
    <name type="scientific">Paenibacillus oryzisoli</name>
    <dbReference type="NCBI Taxonomy" id="1850517"/>
    <lineage>
        <taxon>Bacteria</taxon>
        <taxon>Bacillati</taxon>
        <taxon>Bacillota</taxon>
        <taxon>Bacilli</taxon>
        <taxon>Bacillales</taxon>
        <taxon>Paenibacillaceae</taxon>
        <taxon>Paenibacillus</taxon>
    </lineage>
</organism>
<proteinExistence type="inferred from homology"/>
<accession>A0A198A5L7</accession>
<dbReference type="RefSeq" id="WP_068667467.1">
    <property type="nucleotide sequence ID" value="NZ_LYPB01000076.1"/>
</dbReference>
<comment type="cofactor">
    <cofactor evidence="3">
        <name>Fe(2+)</name>
        <dbReference type="ChEBI" id="CHEBI:29033"/>
    </cofactor>
</comment>